<keyword evidence="6" id="KW-1185">Reference proteome</keyword>
<feature type="domain" description="Carboxylesterase type B" evidence="4">
    <location>
        <begin position="25"/>
        <end position="119"/>
    </location>
</feature>
<dbReference type="EMBL" id="CP086358">
    <property type="protein sequence ID" value="UNI19587.1"/>
    <property type="molecule type" value="Genomic_DNA"/>
</dbReference>
<dbReference type="GeneID" id="72067716"/>
<evidence type="ECO:0000259" key="4">
    <source>
        <dbReference type="Pfam" id="PF00135"/>
    </source>
</evidence>
<sequence length="149" mass="15546">MRVPPLQAVLLPYAASAAGGDVTTPTATLDSGPVFGASTSLPGAMGPVAKFLGVPYAASPPGRFRLPRAPDRWTAARNATAFGDSCVQYVPRTDVGPGQDILEKLFNRHPPESEDCLHMTPLRRHGQARRRGGPSSSSSPAGDGPWATA</sequence>
<dbReference type="Pfam" id="PF00135">
    <property type="entry name" value="COesterase"/>
    <property type="match status" value="1"/>
</dbReference>
<feature type="region of interest" description="Disordered" evidence="3">
    <location>
        <begin position="109"/>
        <end position="149"/>
    </location>
</feature>
<dbReference type="EC" id="3.1.1.7" evidence="5"/>
<dbReference type="GO" id="GO:0003990">
    <property type="term" value="F:acetylcholinesterase activity"/>
    <property type="evidence" value="ECO:0007669"/>
    <property type="project" value="UniProtKB-EC"/>
</dbReference>
<proteinExistence type="inferred from homology"/>
<name>A0A9Q8QHZ3_9HYPO</name>
<dbReference type="AlphaFoldDB" id="A0A9Q8QHZ3"/>
<evidence type="ECO:0000313" key="6">
    <source>
        <dbReference type="Proteomes" id="UP000829364"/>
    </source>
</evidence>
<dbReference type="PANTHER" id="PTHR43918">
    <property type="entry name" value="ACETYLCHOLINESTERASE"/>
    <property type="match status" value="1"/>
</dbReference>
<organism evidence="5 6">
    <name type="scientific">Purpureocillium takamizusanense</name>
    <dbReference type="NCBI Taxonomy" id="2060973"/>
    <lineage>
        <taxon>Eukaryota</taxon>
        <taxon>Fungi</taxon>
        <taxon>Dikarya</taxon>
        <taxon>Ascomycota</taxon>
        <taxon>Pezizomycotina</taxon>
        <taxon>Sordariomycetes</taxon>
        <taxon>Hypocreomycetidae</taxon>
        <taxon>Hypocreales</taxon>
        <taxon>Ophiocordycipitaceae</taxon>
        <taxon>Purpureocillium</taxon>
    </lineage>
</organism>
<evidence type="ECO:0000256" key="1">
    <source>
        <dbReference type="ARBA" id="ARBA00005964"/>
    </source>
</evidence>
<gene>
    <name evidence="5" type="ORF">JDV02_005767</name>
</gene>
<reference evidence="5" key="1">
    <citation type="submission" date="2021-11" db="EMBL/GenBank/DDBJ databases">
        <title>Purpureocillium_takamizusanense_genome.</title>
        <authorList>
            <person name="Nguyen N.-H."/>
        </authorList>
    </citation>
    <scope>NUCLEOTIDE SEQUENCE</scope>
    <source>
        <strain evidence="5">PT3</strain>
    </source>
</reference>
<keyword evidence="2 5" id="KW-0378">Hydrolase</keyword>
<protein>
    <submittedName>
        <fullName evidence="5">Acetylcholinesterase</fullName>
        <ecNumber evidence="5">3.1.1.7</ecNumber>
    </submittedName>
</protein>
<dbReference type="SUPFAM" id="SSF53474">
    <property type="entry name" value="alpha/beta-Hydrolases"/>
    <property type="match status" value="1"/>
</dbReference>
<dbReference type="Proteomes" id="UP000829364">
    <property type="component" value="Chromosome 5"/>
</dbReference>
<feature type="compositionally biased region" description="Low complexity" evidence="3">
    <location>
        <begin position="133"/>
        <end position="149"/>
    </location>
</feature>
<accession>A0A9Q8QHZ3</accession>
<dbReference type="Gene3D" id="3.40.50.1820">
    <property type="entry name" value="alpha/beta hydrolase"/>
    <property type="match status" value="1"/>
</dbReference>
<dbReference type="OrthoDB" id="408631at2759"/>
<evidence type="ECO:0000256" key="2">
    <source>
        <dbReference type="ARBA" id="ARBA00022801"/>
    </source>
</evidence>
<evidence type="ECO:0000256" key="3">
    <source>
        <dbReference type="SAM" id="MobiDB-lite"/>
    </source>
</evidence>
<dbReference type="RefSeq" id="XP_047843068.1">
    <property type="nucleotide sequence ID" value="XM_047987084.1"/>
</dbReference>
<dbReference type="KEGG" id="ptkz:JDV02_005767"/>
<dbReference type="InterPro" id="IPR002018">
    <property type="entry name" value="CarbesteraseB"/>
</dbReference>
<feature type="compositionally biased region" description="Basic residues" evidence="3">
    <location>
        <begin position="121"/>
        <end position="132"/>
    </location>
</feature>
<dbReference type="InterPro" id="IPR029058">
    <property type="entry name" value="AB_hydrolase_fold"/>
</dbReference>
<dbReference type="InterPro" id="IPR050654">
    <property type="entry name" value="AChE-related_enzymes"/>
</dbReference>
<dbReference type="PANTHER" id="PTHR43918:SF4">
    <property type="entry name" value="CARBOXYLIC ESTER HYDROLASE"/>
    <property type="match status" value="1"/>
</dbReference>
<comment type="similarity">
    <text evidence="1">Belongs to the type-B carboxylesterase/lipase family.</text>
</comment>
<evidence type="ECO:0000313" key="5">
    <source>
        <dbReference type="EMBL" id="UNI19587.1"/>
    </source>
</evidence>